<organism evidence="1">
    <name type="scientific">Rhizophora mucronata</name>
    <name type="common">Asiatic mangrove</name>
    <dbReference type="NCBI Taxonomy" id="61149"/>
    <lineage>
        <taxon>Eukaryota</taxon>
        <taxon>Viridiplantae</taxon>
        <taxon>Streptophyta</taxon>
        <taxon>Embryophyta</taxon>
        <taxon>Tracheophyta</taxon>
        <taxon>Spermatophyta</taxon>
        <taxon>Magnoliopsida</taxon>
        <taxon>eudicotyledons</taxon>
        <taxon>Gunneridae</taxon>
        <taxon>Pentapetalae</taxon>
        <taxon>rosids</taxon>
        <taxon>fabids</taxon>
        <taxon>Malpighiales</taxon>
        <taxon>Rhizophoraceae</taxon>
        <taxon>Rhizophora</taxon>
    </lineage>
</organism>
<sequence>MPRAPLFPLEITPLPNSCTPEVPPEETLSVSDAVRSPVAEDSFTELASGFCLTPAKSKLSLLLSSLITDCCNDTTPISLDPIILLSLPSL</sequence>
<dbReference type="AlphaFoldDB" id="A0A2P2N1D3"/>
<accession>A0A2P2N1D3</accession>
<dbReference type="EMBL" id="GGEC01055809">
    <property type="protein sequence ID" value="MBX36293.1"/>
    <property type="molecule type" value="Transcribed_RNA"/>
</dbReference>
<proteinExistence type="predicted"/>
<evidence type="ECO:0000313" key="1">
    <source>
        <dbReference type="EMBL" id="MBX36293.1"/>
    </source>
</evidence>
<protein>
    <submittedName>
        <fullName evidence="1">Uncharacterized protein</fullName>
    </submittedName>
</protein>
<name>A0A2P2N1D3_RHIMU</name>
<reference evidence="1" key="1">
    <citation type="submission" date="2018-02" db="EMBL/GenBank/DDBJ databases">
        <title>Rhizophora mucronata_Transcriptome.</title>
        <authorList>
            <person name="Meera S.P."/>
            <person name="Sreeshan A."/>
            <person name="Augustine A."/>
        </authorList>
    </citation>
    <scope>NUCLEOTIDE SEQUENCE</scope>
    <source>
        <tissue evidence="1">Leaf</tissue>
    </source>
</reference>